<keyword evidence="1" id="KW-1185">Reference proteome</keyword>
<dbReference type="KEGG" id="rsz:130511720"/>
<name>A0A9W3DMV6_RAPSA</name>
<protein>
    <submittedName>
        <fullName evidence="2">Uncharacterized protein LOC130511720</fullName>
    </submittedName>
</protein>
<evidence type="ECO:0000313" key="1">
    <source>
        <dbReference type="Proteomes" id="UP000504610"/>
    </source>
</evidence>
<dbReference type="Proteomes" id="UP000504610">
    <property type="component" value="Chromosome 4"/>
</dbReference>
<evidence type="ECO:0000313" key="2">
    <source>
        <dbReference type="RefSeq" id="XP_056865154.1"/>
    </source>
</evidence>
<reference evidence="1" key="1">
    <citation type="journal article" date="2019" name="Database">
        <title>The radish genome database (RadishGD): an integrated information resource for radish genomics.</title>
        <authorList>
            <person name="Yu H.J."/>
            <person name="Baek S."/>
            <person name="Lee Y.J."/>
            <person name="Cho A."/>
            <person name="Mun J.H."/>
        </authorList>
    </citation>
    <scope>NUCLEOTIDE SEQUENCE [LARGE SCALE GENOMIC DNA]</scope>
    <source>
        <strain evidence="1">cv. WK10039</strain>
    </source>
</reference>
<reference evidence="2" key="2">
    <citation type="submission" date="2025-08" db="UniProtKB">
        <authorList>
            <consortium name="RefSeq"/>
        </authorList>
    </citation>
    <scope>IDENTIFICATION</scope>
    <source>
        <tissue evidence="2">Leaf</tissue>
    </source>
</reference>
<proteinExistence type="predicted"/>
<organism evidence="1 2">
    <name type="scientific">Raphanus sativus</name>
    <name type="common">Radish</name>
    <name type="synonym">Raphanus raphanistrum var. sativus</name>
    <dbReference type="NCBI Taxonomy" id="3726"/>
    <lineage>
        <taxon>Eukaryota</taxon>
        <taxon>Viridiplantae</taxon>
        <taxon>Streptophyta</taxon>
        <taxon>Embryophyta</taxon>
        <taxon>Tracheophyta</taxon>
        <taxon>Spermatophyta</taxon>
        <taxon>Magnoliopsida</taxon>
        <taxon>eudicotyledons</taxon>
        <taxon>Gunneridae</taxon>
        <taxon>Pentapetalae</taxon>
        <taxon>rosids</taxon>
        <taxon>malvids</taxon>
        <taxon>Brassicales</taxon>
        <taxon>Brassicaceae</taxon>
        <taxon>Brassiceae</taxon>
        <taxon>Raphanus</taxon>
    </lineage>
</organism>
<dbReference type="AlphaFoldDB" id="A0A9W3DMV6"/>
<accession>A0A9W3DMV6</accession>
<gene>
    <name evidence="2" type="primary">LOC130511720</name>
</gene>
<dbReference type="OrthoDB" id="418495at2759"/>
<dbReference type="RefSeq" id="XP_056865154.1">
    <property type="nucleotide sequence ID" value="XM_057009174.1"/>
</dbReference>
<dbReference type="GeneID" id="130511720"/>
<sequence length="177" mass="20624">MLVITTRLMEMVQECHLLILNLYEEEDNDSCVRRCHSTLNQRSTFNKPNLSTTIHTQWIKHCKPCGTHGNKDIRPPIHDTKQAIRGNGEVCIIYILQAPSHPQAHLHRPQAEFSPQEQYDMWSPSFRKNSAFDDQFDLSGPYSSMAHIHRNHRRGRDLDLMNRNFSLMIKQLESGEC</sequence>